<proteinExistence type="predicted"/>
<evidence type="ECO:0000256" key="1">
    <source>
        <dbReference type="SAM" id="MobiDB-lite"/>
    </source>
</evidence>
<dbReference type="RefSeq" id="WP_110258531.1">
    <property type="nucleotide sequence ID" value="NZ_QJKB01000033.1"/>
</dbReference>
<dbReference type="AlphaFoldDB" id="A0A318IJN4"/>
<comment type="caution">
    <text evidence="2">The sequence shown here is derived from an EMBL/GenBank/DDBJ whole genome shotgun (WGS) entry which is preliminary data.</text>
</comment>
<keyword evidence="3" id="KW-1185">Reference proteome</keyword>
<dbReference type="OrthoDB" id="6679992at2"/>
<evidence type="ECO:0000313" key="2">
    <source>
        <dbReference type="EMBL" id="PXX33477.1"/>
    </source>
</evidence>
<feature type="region of interest" description="Disordered" evidence="1">
    <location>
        <begin position="49"/>
        <end position="77"/>
    </location>
</feature>
<dbReference type="EMBL" id="QJKB01000033">
    <property type="protein sequence ID" value="PXX33477.1"/>
    <property type="molecule type" value="Genomic_DNA"/>
</dbReference>
<dbReference type="Proteomes" id="UP000247792">
    <property type="component" value="Unassembled WGS sequence"/>
</dbReference>
<gene>
    <name evidence="2" type="ORF">DFR42_1336</name>
</gene>
<evidence type="ECO:0000313" key="3">
    <source>
        <dbReference type="Proteomes" id="UP000247792"/>
    </source>
</evidence>
<sequence length="638" mass="70449">MAMKRITGPDGLPYLIDTQEEEEDGEQFSDWANPNFPSAMQDLAASRLLPYPGMGQTSTESKNYMQPSPRNYGADASPFAGLQLARPSNIDYLQDYAATGRNSDDNLQATTTARGLLLRAVAANDDVGPGASLALDGKMAGLGRWSRNSIDRREGGYDSVEQNESDSNMGLLNRFTFPRSSTNKSVPVSFIQQSELYARTPSHNPLIDQDIDLNAPPSPSLTDRYMRFENGLGERAIPEDAEMPGQNKAWDEGLKLYDNPAPAVTLSDEEGEKRTARLLRSKLLQAREDSEKALAPVGMKSRHRPEEIAMAMGQDISGARYGMAGKDMQADRDRFNKNVDAELKQLDAMADREGYSAANRAMLKNTYVLARYDALTRENPDFFWTKLGIFAANTVRHGLVESHNSADALDGLGPTLSFMPGASGLLGGMSIREIAKLTRGMADDTLKGQIDVLKDVGGLSVMHKMYGSEAMRNSNLNGMSAAARESFSLQKQAEEARDRGDTKEFYRLQTAAAVQMGRHEQSNLQAMWDKPSMSAFSKVNAMLLKETGMALVHPDIYVGTNRDADKNYARLIVVPQGSEDLTSLENRVNIARNGFNTINEMRQTPEGNNLLKFHQGQLGRASRLVQPFLKPDWWKFNS</sequence>
<organism evidence="2 3">
    <name type="scientific">Undibacterium pigrum</name>
    <dbReference type="NCBI Taxonomy" id="401470"/>
    <lineage>
        <taxon>Bacteria</taxon>
        <taxon>Pseudomonadati</taxon>
        <taxon>Pseudomonadota</taxon>
        <taxon>Betaproteobacteria</taxon>
        <taxon>Burkholderiales</taxon>
        <taxon>Oxalobacteraceae</taxon>
        <taxon>Undibacterium</taxon>
    </lineage>
</organism>
<protein>
    <submittedName>
        <fullName evidence="2">Uncharacterized protein</fullName>
    </submittedName>
</protein>
<feature type="compositionally biased region" description="Acidic residues" evidence="1">
    <location>
        <begin position="18"/>
        <end position="27"/>
    </location>
</feature>
<reference evidence="2 3" key="1">
    <citation type="submission" date="2018-05" db="EMBL/GenBank/DDBJ databases">
        <title>Genomic Encyclopedia of Type Strains, Phase IV (KMG-IV): sequencing the most valuable type-strain genomes for metagenomic binning, comparative biology and taxonomic classification.</title>
        <authorList>
            <person name="Goeker M."/>
        </authorList>
    </citation>
    <scope>NUCLEOTIDE SEQUENCE [LARGE SCALE GENOMIC DNA]</scope>
    <source>
        <strain evidence="2 3">DSM 19792</strain>
    </source>
</reference>
<accession>A0A318IJN4</accession>
<name>A0A318IJN4_9BURK</name>
<feature type="compositionally biased region" description="Polar residues" evidence="1">
    <location>
        <begin position="55"/>
        <end position="69"/>
    </location>
</feature>
<feature type="region of interest" description="Disordered" evidence="1">
    <location>
        <begin position="1"/>
        <end position="36"/>
    </location>
</feature>